<keyword evidence="4" id="KW-0067">ATP-binding</keyword>
<feature type="domain" description="Helicase C-terminal" evidence="6">
    <location>
        <begin position="434"/>
        <end position="597"/>
    </location>
</feature>
<gene>
    <name evidence="7" type="ORF">ACFO60_01045</name>
</gene>
<organism evidence="7 8">
    <name type="scientific">Sphaerisporangium dianthi</name>
    <dbReference type="NCBI Taxonomy" id="1436120"/>
    <lineage>
        <taxon>Bacteria</taxon>
        <taxon>Bacillati</taxon>
        <taxon>Actinomycetota</taxon>
        <taxon>Actinomycetes</taxon>
        <taxon>Streptosporangiales</taxon>
        <taxon>Streptosporangiaceae</taxon>
        <taxon>Sphaerisporangium</taxon>
    </lineage>
</organism>
<evidence type="ECO:0000256" key="1">
    <source>
        <dbReference type="ARBA" id="ARBA00022741"/>
    </source>
</evidence>
<dbReference type="PROSITE" id="PS51192">
    <property type="entry name" value="HELICASE_ATP_BIND_1"/>
    <property type="match status" value="1"/>
</dbReference>
<dbReference type="InterPro" id="IPR038718">
    <property type="entry name" value="SNF2-like_sf"/>
</dbReference>
<keyword evidence="2" id="KW-0378">Hydrolase</keyword>
<dbReference type="SMART" id="SM00490">
    <property type="entry name" value="HELICc"/>
    <property type="match status" value="1"/>
</dbReference>
<dbReference type="PROSITE" id="PS51194">
    <property type="entry name" value="HELICASE_CTER"/>
    <property type="match status" value="1"/>
</dbReference>
<dbReference type="SMART" id="SM00487">
    <property type="entry name" value="DEXDc"/>
    <property type="match status" value="1"/>
</dbReference>
<sequence>MTETTFPPGARVWIREAEWLVRTCTPVQHDAEHHRITVVGASEFVQDEEAVFFTDLDDVELMRPEETVLEQDETRHFAKSRLFLEAVLRRTPLPQTEKGLALSDRFLLDSLPYQLRPAELALKGLRPRILLADVVGLGKTLEIGLILAELIRRGRGDRILVVTPQQVLEQFQHELWTRFSIPLIRLDSVGIERIQREIPAGRNPFTYYKRIIVSVDTLKNEGKYGQHLEKIHWDAVVIDESHNLIGETSLRNKLARLLARRTDALLMASATPHNGDSKSFAELIRMLDPAAIANDDDYSAKDIKHLYIRRTKVNPEVRDHIGTKWPDRGPSVPIRCAASGPEERIFAELTEVWLAGDRREGGALVSKERRLFPYTLLKAFLSSHHALAKTVTNRLKNTVKPPEPREREALETLGRLAAQVTDSDSAKLAALVKQLTEIGVGPRSDRRAVVFSESVETVKWLAGALPARLGLTTQGAVEMMLGSGFTDQQQQEVIERFSLADSKVRVLVTTDVTSEGVNLHRQCHHLVHYDVPWSLIRIEQRNGRIDRYGQEYQPEFTALILTSGVPGAKDDTLVAEKLLEKEATAHQSLGTAEGVTGEYRAEREERRLIQDLLDGKTVEESLEAHAGRDVMADLLAEDGEQHGDSEPARANVPKLFDSTRDFVNESVETLGLLKDLEDDGEMLAFEPPSDLVHRLSALPSSYLRTHDVRKRMKVTFSRSLAQRKLDEARRTKTMWPDIAYLSDLHPLVEWLTDKVLVRLGRQKAPVLIADVTEPTFLIQGIYSNTLGQPTVVEWMAVTGLTGSPSPAVHDMVESLRQAKVGPRMNNPGLPLDLRTLQDLVKPAVEVARAHLEERRAHYDAKIVEPLDAYRAKLAEWQQLTLDGVHVSQFGRRSAGVRETVEEQRRLLDSLRTTGEPLLRVLAVLIEG</sequence>
<dbReference type="InterPro" id="IPR027417">
    <property type="entry name" value="P-loop_NTPase"/>
</dbReference>
<accession>A0ABV9C8N2</accession>
<dbReference type="RefSeq" id="WP_380835768.1">
    <property type="nucleotide sequence ID" value="NZ_JBHSFP010000001.1"/>
</dbReference>
<dbReference type="CDD" id="cd18793">
    <property type="entry name" value="SF2_C_SNF"/>
    <property type="match status" value="1"/>
</dbReference>
<reference evidence="8" key="1">
    <citation type="journal article" date="2019" name="Int. J. Syst. Evol. Microbiol.">
        <title>The Global Catalogue of Microorganisms (GCM) 10K type strain sequencing project: providing services to taxonomists for standard genome sequencing and annotation.</title>
        <authorList>
            <consortium name="The Broad Institute Genomics Platform"/>
            <consortium name="The Broad Institute Genome Sequencing Center for Infectious Disease"/>
            <person name="Wu L."/>
            <person name="Ma J."/>
        </authorList>
    </citation>
    <scope>NUCLEOTIDE SEQUENCE [LARGE SCALE GENOMIC DNA]</scope>
    <source>
        <strain evidence="8">CGMCC 4.7132</strain>
    </source>
</reference>
<dbReference type="PANTHER" id="PTHR45766">
    <property type="entry name" value="DNA ANNEALING HELICASE AND ENDONUCLEASE ZRANB3 FAMILY MEMBER"/>
    <property type="match status" value="1"/>
</dbReference>
<comment type="caution">
    <text evidence="7">The sequence shown here is derived from an EMBL/GenBank/DDBJ whole genome shotgun (WGS) entry which is preliminary data.</text>
</comment>
<evidence type="ECO:0000256" key="3">
    <source>
        <dbReference type="ARBA" id="ARBA00022806"/>
    </source>
</evidence>
<evidence type="ECO:0000256" key="2">
    <source>
        <dbReference type="ARBA" id="ARBA00022801"/>
    </source>
</evidence>
<dbReference type="InterPro" id="IPR014001">
    <property type="entry name" value="Helicase_ATP-bd"/>
</dbReference>
<dbReference type="Gene3D" id="3.40.50.300">
    <property type="entry name" value="P-loop containing nucleotide triphosphate hydrolases"/>
    <property type="match status" value="1"/>
</dbReference>
<dbReference type="Pfam" id="PF00176">
    <property type="entry name" value="SNF2-rel_dom"/>
    <property type="match status" value="1"/>
</dbReference>
<protein>
    <submittedName>
        <fullName evidence="7">DEAD/DEAH box helicase</fullName>
    </submittedName>
</protein>
<dbReference type="InterPro" id="IPR049730">
    <property type="entry name" value="SNF2/RAD54-like_C"/>
</dbReference>
<dbReference type="Pfam" id="PF00271">
    <property type="entry name" value="Helicase_C"/>
    <property type="match status" value="1"/>
</dbReference>
<keyword evidence="1" id="KW-0547">Nucleotide-binding</keyword>
<evidence type="ECO:0000313" key="7">
    <source>
        <dbReference type="EMBL" id="MFC4529333.1"/>
    </source>
</evidence>
<dbReference type="PANTHER" id="PTHR45766:SF6">
    <property type="entry name" value="SWI_SNF-RELATED MATRIX-ASSOCIATED ACTIN-DEPENDENT REGULATOR OF CHROMATIN SUBFAMILY A-LIKE PROTEIN 1"/>
    <property type="match status" value="1"/>
</dbReference>
<proteinExistence type="predicted"/>
<dbReference type="Proteomes" id="UP001596004">
    <property type="component" value="Unassembled WGS sequence"/>
</dbReference>
<keyword evidence="8" id="KW-1185">Reference proteome</keyword>
<feature type="domain" description="Helicase ATP-binding" evidence="5">
    <location>
        <begin position="120"/>
        <end position="290"/>
    </location>
</feature>
<dbReference type="CDD" id="cd18011">
    <property type="entry name" value="DEXDc_RapA"/>
    <property type="match status" value="1"/>
</dbReference>
<dbReference type="EMBL" id="JBHSFP010000001">
    <property type="protein sequence ID" value="MFC4529333.1"/>
    <property type="molecule type" value="Genomic_DNA"/>
</dbReference>
<dbReference type="SUPFAM" id="SSF52540">
    <property type="entry name" value="P-loop containing nucleoside triphosphate hydrolases"/>
    <property type="match status" value="2"/>
</dbReference>
<dbReference type="InterPro" id="IPR001650">
    <property type="entry name" value="Helicase_C-like"/>
</dbReference>
<evidence type="ECO:0000256" key="4">
    <source>
        <dbReference type="ARBA" id="ARBA00022840"/>
    </source>
</evidence>
<evidence type="ECO:0000259" key="6">
    <source>
        <dbReference type="PROSITE" id="PS51194"/>
    </source>
</evidence>
<dbReference type="Gene3D" id="3.40.50.10810">
    <property type="entry name" value="Tandem AAA-ATPase domain"/>
    <property type="match status" value="1"/>
</dbReference>
<dbReference type="GO" id="GO:0004386">
    <property type="term" value="F:helicase activity"/>
    <property type="evidence" value="ECO:0007669"/>
    <property type="project" value="UniProtKB-KW"/>
</dbReference>
<dbReference type="InterPro" id="IPR057342">
    <property type="entry name" value="DEXDc_RapA"/>
</dbReference>
<evidence type="ECO:0000259" key="5">
    <source>
        <dbReference type="PROSITE" id="PS51192"/>
    </source>
</evidence>
<evidence type="ECO:0000313" key="8">
    <source>
        <dbReference type="Proteomes" id="UP001596004"/>
    </source>
</evidence>
<name>A0ABV9C8N2_9ACTN</name>
<dbReference type="InterPro" id="IPR000330">
    <property type="entry name" value="SNF2_N"/>
</dbReference>
<keyword evidence="3 7" id="KW-0347">Helicase</keyword>